<dbReference type="PATRIC" id="fig|226910.6.peg.1184"/>
<protein>
    <submittedName>
        <fullName evidence="1">Putative virulence determinant</fullName>
    </submittedName>
</protein>
<name>A0A0C2ID56_9PSED</name>
<dbReference type="InterPro" id="IPR011049">
    <property type="entry name" value="Serralysin-like_metalloprot_C"/>
</dbReference>
<comment type="caution">
    <text evidence="1">The sequence shown here is derived from an EMBL/GenBank/DDBJ whole genome shotgun (WGS) entry which is preliminary data.</text>
</comment>
<dbReference type="Gene3D" id="2.150.10.10">
    <property type="entry name" value="Serralysin-like metalloprotease, C-terminal"/>
    <property type="match status" value="1"/>
</dbReference>
<evidence type="ECO:0000313" key="2">
    <source>
        <dbReference type="Proteomes" id="UP000031535"/>
    </source>
</evidence>
<dbReference type="RefSeq" id="WP_052451080.1">
    <property type="nucleotide sequence ID" value="NZ_JXDG01000012.1"/>
</dbReference>
<proteinExistence type="predicted"/>
<dbReference type="STRING" id="226910.UCMB321_1193"/>
<sequence>MANTPSRNEWGTRPIDRIVISDIASNPAFKEISTHPATARAPSPARGRAGLAELDARLGPVTLDSFVISRVELYDMGARLNGRALDSADPQLQGSGRALVDGLQFEPAELQHHLETTADADQRPIDVLFEITSQRSLQAPPLLGTKKPALADNLMKHLNQLLVRLQNLQVLAHKYVTFSLPGWINTAKSRSLLTAGSGMQAYGIYSGLVGIREALKKGDATDAAVNAGSIGAELTSVLVERGLRKTGEALLSQGGRIFQGFRATSAGLLVSRSAGLLGNVLTLPFDIHSAVVAFNNAAKASGKEAMDHYVTAGFSVASATLSLALGAAAAAGFSSAGPLGLVACAVLIVGAKIYSAVRQVDDIDDYIELSVNERWRSGWFAFTGQALDKEVMDRYLIERTRVDYGKALETRARALLDVEMKETLAGVVNGRFHVELEPVKHWALRWDEGEEQPHTTVNTPVVREGDDVIDASRGLEQVPGLVSGTPGEKKAVLWQLGGGNDQVVGVRDKPNYFAFSTGKKTLTGGDQDDAFLFQAQATLTSPSVPALSTLQGGDGQDTLSLQGQVPSRHSFHFVGHAVDLNSGTLGLRRNSADLDPVAYATLASIEHVETLAGGSSRVTGNPQANQITLQGLDDQASGGDGDDTFILKGTESRVAGGAGKDHYRMASTGRTVILDEDGREPSTLELDWPMERIQSWRIVDTALIVTSLRDENGELPSHQLTVRGVYQHDGGRQLQNDLLLFVTQEGYLLKPDLPATLEGTDDQDIQVTVLTLGQLPPAPQPVNGGEYRLPGASTSSYFIARKTLDTTFQITADDTRPSTTLFLDYDSDEIEQVSALYHVQSKRVGAFNYLDYSDASLTVRLNDQTQLTLKDWVVKGTGKPTDVGASLHTAGFDLNHGIVLVLRDGSSYQVGAPTSSYLDDHRNPGIRTLDGRGALRRRTGNRLFRSPENQTALLKEHPQRVDFKAGSDSAIYNLEGMSSTYELYPCAGATISLSTPGALAKTANASTWYIHTSASAQIITRSDIRIASQQLWVGNIRLLLPADDDPSQPMDLIYIVLTSGARYELDRIFEQLLLQELDARAHTDIAAIESAIKQHQADNELASHRIRVSGLRVTSSSTSSTPALAAYDALIYDTLTEQWHTDNDESSLVDPADLFIHTPR</sequence>
<dbReference type="EMBL" id="JXDG01000012">
    <property type="protein sequence ID" value="KIH84865.1"/>
    <property type="molecule type" value="Genomic_DNA"/>
</dbReference>
<dbReference type="OrthoDB" id="7029872at2"/>
<gene>
    <name evidence="1" type="ORF">UCMB321_1193</name>
</gene>
<organism evidence="1 2">
    <name type="scientific">Pseudomonas batumici</name>
    <dbReference type="NCBI Taxonomy" id="226910"/>
    <lineage>
        <taxon>Bacteria</taxon>
        <taxon>Pseudomonadati</taxon>
        <taxon>Pseudomonadota</taxon>
        <taxon>Gammaproteobacteria</taxon>
        <taxon>Pseudomonadales</taxon>
        <taxon>Pseudomonadaceae</taxon>
        <taxon>Pseudomonas</taxon>
    </lineage>
</organism>
<reference evidence="1 2" key="1">
    <citation type="submission" date="2015-01" db="EMBL/GenBank/DDBJ databases">
        <title>Complete genome of Pseudomonas batumici UCM B-321 producer of the batumin antibiotic with strong antistaphilococcal and potential anticancer activity.</title>
        <authorList>
            <person name="Klochko V.V."/>
            <person name="Zelena L.B."/>
            <person name="Elena K.A."/>
            <person name="Reva O.N."/>
        </authorList>
    </citation>
    <scope>NUCLEOTIDE SEQUENCE [LARGE SCALE GENOMIC DNA]</scope>
    <source>
        <strain evidence="1 2">UCM B-321</strain>
    </source>
</reference>
<dbReference type="Proteomes" id="UP000031535">
    <property type="component" value="Unassembled WGS sequence"/>
</dbReference>
<accession>A0A0C2ID56</accession>
<keyword evidence="2" id="KW-1185">Reference proteome</keyword>
<dbReference type="AlphaFoldDB" id="A0A0C2ID56"/>
<dbReference type="SUPFAM" id="SSF51120">
    <property type="entry name" value="beta-Roll"/>
    <property type="match status" value="1"/>
</dbReference>
<evidence type="ECO:0000313" key="1">
    <source>
        <dbReference type="EMBL" id="KIH84865.1"/>
    </source>
</evidence>